<dbReference type="Gene3D" id="1.50.10.160">
    <property type="match status" value="1"/>
</dbReference>
<dbReference type="Proteomes" id="UP000240493">
    <property type="component" value="Unassembled WGS sequence"/>
</dbReference>
<dbReference type="PIRSF" id="PIRSF036498">
    <property type="entry name" value="Ent-kaurene_synthase_fungi"/>
    <property type="match status" value="1"/>
</dbReference>
<dbReference type="GO" id="GO:0016102">
    <property type="term" value="P:diterpenoid biosynthetic process"/>
    <property type="evidence" value="ECO:0007669"/>
    <property type="project" value="TreeGrafter"/>
</dbReference>
<keyword evidence="8" id="KW-1185">Reference proteome</keyword>
<keyword evidence="6" id="KW-0456">Lyase</keyword>
<dbReference type="Gene3D" id="1.10.600.10">
    <property type="entry name" value="Farnesyl Diphosphate Synthase"/>
    <property type="match status" value="1"/>
</dbReference>
<dbReference type="GO" id="GO:0016853">
    <property type="term" value="F:isomerase activity"/>
    <property type="evidence" value="ECO:0007669"/>
    <property type="project" value="UniProtKB-KW"/>
</dbReference>
<dbReference type="GO" id="GO:0010333">
    <property type="term" value="F:terpene synthase activity"/>
    <property type="evidence" value="ECO:0007669"/>
    <property type="project" value="InterPro"/>
</dbReference>
<keyword evidence="4" id="KW-0460">Magnesium</keyword>
<name>A0A2T3YX06_TRIA4</name>
<gene>
    <name evidence="7" type="ORF">M441DRAFT_261193</name>
</gene>
<reference evidence="7 8" key="1">
    <citation type="submission" date="2016-07" db="EMBL/GenBank/DDBJ databases">
        <title>Multiple horizontal gene transfer events from other fungi enriched the ability of initially mycotrophic Trichoderma (Ascomycota) to feed on dead plant biomass.</title>
        <authorList>
            <consortium name="DOE Joint Genome Institute"/>
            <person name="Aerts A."/>
            <person name="Atanasova L."/>
            <person name="Chenthamara K."/>
            <person name="Zhang J."/>
            <person name="Grujic M."/>
            <person name="Henrissat B."/>
            <person name="Kuo A."/>
            <person name="Salamov A."/>
            <person name="Lipzen A."/>
            <person name="Labutti K."/>
            <person name="Barry K."/>
            <person name="Miao Y."/>
            <person name="Rahimi M.J."/>
            <person name="Shen Q."/>
            <person name="Grigoriev I.V."/>
            <person name="Kubicek C.P."/>
            <person name="Druzhinina I.S."/>
        </authorList>
    </citation>
    <scope>NUCLEOTIDE SEQUENCE [LARGE SCALE GENOMIC DNA]</scope>
    <source>
        <strain evidence="7 8">CBS 433.97</strain>
    </source>
</reference>
<sequence>MHDEKATRNKLGKPTTHNRHTESHVIGEISALADSLVQRMLACFDDNYGFSSASCQIYDTAWAAMIIKETDRKKRWLFPECFHYLLRNQADDGSWSIDVRSQTVGILNTSAALLALCRHAAEPLQISDYSENELVARIRLAAQSLGAQLATWNDILTSNHIGVELIMPALLKYLQQADQSLCFDFEARKTLERMSAAKLSRFSPEMLYEQRPSSAVHSLEAFIGKIDFDKIRHHLFDGSMMASPSSTAAYLMYCSTWDEEAERYMQHVVKAGAGHGDGGVAGTFPIHYFEFNWVLATLLHAGFDMSASDSPTVDKIVSIVRRGFAQDRGVIGFAPRAIDVDDTAKGLWVLKNLGKDIDVSPEVMIKIFEKEDAFATFGGERDRSISSNCHVLLALLSWNDGLRHASQIRKAATFVCENWWNHEGQFRDKWHLSHLYPTMLMVQAFTALLRNLDDSTTKFLTEELVLKVSIALFQACTRTLFEQREDGSWEGSAEQTAYAILTLAKGRHLYFLGDLRSRMTQAIVKGAAFLDSCNPKLPERYWTSKTSYSVQFVFEAYVLAALKVSTSLENNKRDVGRFVGLGDRVSKLRSFTPLLQRTPLFSEVPEWQIWASLLESALFVPLIRARRLGVFPRDSINMTKDSYLDIIPFTWIGCNNLSKNFAPTTFMFDMMMISMLGFQLDEFMESVAASAFSHNPKALHSLIDLATNKAAHHINKNSIGNGAHDVPDGEVYEPVYEPLYRFSLHVLGHESIRAASPEDNKRMERELKHYLHAHATQAEDNARFSRQLQDSRGQSYDSELPFFQWVRTLAADHVGVALPFAWACCWISSNFGSGADAFPSPLERYVVAAVERHLSTLCRMFNDLGSVARDKDEGNLNSICFPEFDKVHPNDLEAKKQALTSLAEYERSCLRQALDSLERAVGDAPDGNSEALFSQHKLGTIRYFCDVGELYNQLYVLRDFSATIVQQQPGGLEVNKG</sequence>
<comment type="cofactor">
    <cofactor evidence="1">
        <name>Mg(2+)</name>
        <dbReference type="ChEBI" id="CHEBI:18420"/>
    </cofactor>
</comment>
<dbReference type="InterPro" id="IPR017057">
    <property type="entry name" value="Ent-kaurene_synthase_fun"/>
</dbReference>
<evidence type="ECO:0000256" key="5">
    <source>
        <dbReference type="ARBA" id="ARBA00023235"/>
    </source>
</evidence>
<dbReference type="InterPro" id="IPR008930">
    <property type="entry name" value="Terpenoid_cyclase/PrenylTrfase"/>
</dbReference>
<dbReference type="PANTHER" id="PTHR31739:SF25">
    <property type="entry name" value="(E,E)-GERANYLLINALOOL SYNTHASE"/>
    <property type="match status" value="1"/>
</dbReference>
<evidence type="ECO:0000256" key="3">
    <source>
        <dbReference type="ARBA" id="ARBA00022723"/>
    </source>
</evidence>
<evidence type="ECO:0008006" key="9">
    <source>
        <dbReference type="Google" id="ProtNLM"/>
    </source>
</evidence>
<dbReference type="GO" id="GO:0000287">
    <property type="term" value="F:magnesium ion binding"/>
    <property type="evidence" value="ECO:0007669"/>
    <property type="project" value="TreeGrafter"/>
</dbReference>
<evidence type="ECO:0000256" key="1">
    <source>
        <dbReference type="ARBA" id="ARBA00001946"/>
    </source>
</evidence>
<dbReference type="InterPro" id="IPR008949">
    <property type="entry name" value="Isoprenoid_synthase_dom_sf"/>
</dbReference>
<evidence type="ECO:0000256" key="4">
    <source>
        <dbReference type="ARBA" id="ARBA00022842"/>
    </source>
</evidence>
<dbReference type="OrthoDB" id="2343925at2759"/>
<evidence type="ECO:0000256" key="6">
    <source>
        <dbReference type="ARBA" id="ARBA00023239"/>
    </source>
</evidence>
<accession>A0A2T3YX06</accession>
<dbReference type="SUPFAM" id="SSF48239">
    <property type="entry name" value="Terpenoid cyclases/Protein prenyltransferases"/>
    <property type="match status" value="2"/>
</dbReference>
<dbReference type="InterPro" id="IPR050148">
    <property type="entry name" value="Terpene_synthase-like"/>
</dbReference>
<evidence type="ECO:0000313" key="7">
    <source>
        <dbReference type="EMBL" id="PTB37054.1"/>
    </source>
</evidence>
<dbReference type="Gene3D" id="1.50.10.20">
    <property type="match status" value="1"/>
</dbReference>
<dbReference type="STRING" id="1042311.A0A2T3YX06"/>
<proteinExistence type="inferred from homology"/>
<keyword evidence="5" id="KW-0413">Isomerase</keyword>
<dbReference type="AlphaFoldDB" id="A0A2T3YX06"/>
<evidence type="ECO:0000313" key="8">
    <source>
        <dbReference type="Proteomes" id="UP000240493"/>
    </source>
</evidence>
<comment type="similarity">
    <text evidence="2">Belongs to the terpene synthase family.</text>
</comment>
<dbReference type="PANTHER" id="PTHR31739">
    <property type="entry name" value="ENT-COPALYL DIPHOSPHATE SYNTHASE, CHLOROPLASTIC"/>
    <property type="match status" value="1"/>
</dbReference>
<organism evidence="7 8">
    <name type="scientific">Trichoderma asperellum (strain ATCC 204424 / CBS 433.97 / NBRC 101777)</name>
    <dbReference type="NCBI Taxonomy" id="1042311"/>
    <lineage>
        <taxon>Eukaryota</taxon>
        <taxon>Fungi</taxon>
        <taxon>Dikarya</taxon>
        <taxon>Ascomycota</taxon>
        <taxon>Pezizomycotina</taxon>
        <taxon>Sordariomycetes</taxon>
        <taxon>Hypocreomycetidae</taxon>
        <taxon>Hypocreales</taxon>
        <taxon>Hypocreaceae</taxon>
        <taxon>Trichoderma</taxon>
    </lineage>
</organism>
<dbReference type="EMBL" id="KZ679268">
    <property type="protein sequence ID" value="PTB37054.1"/>
    <property type="molecule type" value="Genomic_DNA"/>
</dbReference>
<keyword evidence="3" id="KW-0479">Metal-binding</keyword>
<evidence type="ECO:0000256" key="2">
    <source>
        <dbReference type="ARBA" id="ARBA00006333"/>
    </source>
</evidence>
<protein>
    <recommendedName>
        <fullName evidence="9">Ent-kaurene synthase</fullName>
    </recommendedName>
</protein>